<feature type="signal peptide" evidence="2">
    <location>
        <begin position="1"/>
        <end position="22"/>
    </location>
</feature>
<evidence type="ECO:0000313" key="4">
    <source>
        <dbReference type="Proteomes" id="UP000288351"/>
    </source>
</evidence>
<reference evidence="3 4" key="1">
    <citation type="journal article" date="2019" name="Microbiol. Resour. Announc.">
        <title>Draft Genome Sequence of the Most Traditional epsilon-Poly-l-Lysine Producer, Streptomyces albulus NBRC14147.</title>
        <authorList>
            <person name="Yamanaka K."/>
            <person name="Hamano Y."/>
        </authorList>
    </citation>
    <scope>NUCLEOTIDE SEQUENCE [LARGE SCALE GENOMIC DNA]</scope>
    <source>
        <strain evidence="3 4">NBRC 14147</strain>
    </source>
</reference>
<feature type="compositionally biased region" description="Basic and acidic residues" evidence="1">
    <location>
        <begin position="186"/>
        <end position="195"/>
    </location>
</feature>
<feature type="chain" id="PRO_5043601647" evidence="2">
    <location>
        <begin position="23"/>
        <end position="195"/>
    </location>
</feature>
<protein>
    <submittedName>
        <fullName evidence="3">Uncharacterized protein</fullName>
    </submittedName>
</protein>
<evidence type="ECO:0000313" key="3">
    <source>
        <dbReference type="EMBL" id="GCB91994.1"/>
    </source>
</evidence>
<sequence length="195" mass="21476">MTRQRKFHASVASALLATSCLGGCSALPGDTTEPTINANQAVKQVDSILDGTVEAVRPQLKWRDGPAHRSERRNSFTNKANGEVDVSRHRYVRTKISKAKLTKLATIVAKHWSEEGFKISFSKTREPSFSGHTEDDRFAKFSMSSFGDVEFYASVGALSSERSGDIEGEEGDQFPDAPNGGPDYTPDVRDPYWSK</sequence>
<organism evidence="3 4">
    <name type="scientific">Streptomyces noursei</name>
    <name type="common">Streptomyces albulus</name>
    <dbReference type="NCBI Taxonomy" id="1971"/>
    <lineage>
        <taxon>Bacteria</taxon>
        <taxon>Bacillati</taxon>
        <taxon>Actinomycetota</taxon>
        <taxon>Actinomycetes</taxon>
        <taxon>Kitasatosporales</taxon>
        <taxon>Streptomycetaceae</taxon>
        <taxon>Streptomyces</taxon>
    </lineage>
</organism>
<gene>
    <name evidence="3" type="ORF">SALB_04741</name>
</gene>
<feature type="region of interest" description="Disordered" evidence="1">
    <location>
        <begin position="160"/>
        <end position="195"/>
    </location>
</feature>
<proteinExistence type="predicted"/>
<comment type="caution">
    <text evidence="3">The sequence shown here is derived from an EMBL/GenBank/DDBJ whole genome shotgun (WGS) entry which is preliminary data.</text>
</comment>
<evidence type="ECO:0000256" key="1">
    <source>
        <dbReference type="SAM" id="MobiDB-lite"/>
    </source>
</evidence>
<dbReference type="eggNOG" id="ENOG5030Q48">
    <property type="taxonomic scope" value="Bacteria"/>
</dbReference>
<accession>A0A059W540</accession>
<keyword evidence="2" id="KW-0732">Signal</keyword>
<dbReference type="PROSITE" id="PS51257">
    <property type="entry name" value="PROKAR_LIPOPROTEIN"/>
    <property type="match status" value="1"/>
</dbReference>
<evidence type="ECO:0000256" key="2">
    <source>
        <dbReference type="SAM" id="SignalP"/>
    </source>
</evidence>
<dbReference type="EMBL" id="BHXC01000006">
    <property type="protein sequence ID" value="GCB91994.1"/>
    <property type="molecule type" value="Genomic_DNA"/>
</dbReference>
<dbReference type="Proteomes" id="UP000288351">
    <property type="component" value="Unassembled WGS sequence"/>
</dbReference>
<dbReference type="RefSeq" id="WP_124428151.1">
    <property type="nucleotide sequence ID" value="NZ_BHXC01000006.1"/>
</dbReference>
<name>A0A059W540_STRNR</name>
<dbReference type="AlphaFoldDB" id="A0A059W540"/>